<gene>
    <name evidence="3" type="ORF">EV385_4511</name>
</gene>
<evidence type="ECO:0000256" key="1">
    <source>
        <dbReference type="SAM" id="MobiDB-lite"/>
    </source>
</evidence>
<feature type="region of interest" description="Disordered" evidence="1">
    <location>
        <begin position="1"/>
        <end position="47"/>
    </location>
</feature>
<keyword evidence="2" id="KW-1133">Transmembrane helix</keyword>
<proteinExistence type="predicted"/>
<evidence type="ECO:0000313" key="3">
    <source>
        <dbReference type="EMBL" id="RZU52637.1"/>
    </source>
</evidence>
<keyword evidence="4" id="KW-1185">Reference proteome</keyword>
<evidence type="ECO:0000313" key="4">
    <source>
        <dbReference type="Proteomes" id="UP000292564"/>
    </source>
</evidence>
<comment type="caution">
    <text evidence="3">The sequence shown here is derived from an EMBL/GenBank/DDBJ whole genome shotgun (WGS) entry which is preliminary data.</text>
</comment>
<dbReference type="AlphaFoldDB" id="A0A4Q7ZNM0"/>
<accession>A0A4Q7ZNM0</accession>
<keyword evidence="2" id="KW-0812">Transmembrane</keyword>
<feature type="transmembrane region" description="Helical" evidence="2">
    <location>
        <begin position="57"/>
        <end position="85"/>
    </location>
</feature>
<reference evidence="3 4" key="1">
    <citation type="submission" date="2019-02" db="EMBL/GenBank/DDBJ databases">
        <title>Sequencing the genomes of 1000 actinobacteria strains.</title>
        <authorList>
            <person name="Klenk H.-P."/>
        </authorList>
    </citation>
    <scope>NUCLEOTIDE SEQUENCE [LARGE SCALE GENOMIC DNA]</scope>
    <source>
        <strain evidence="3 4">DSM 45162</strain>
    </source>
</reference>
<dbReference type="RefSeq" id="WP_242625015.1">
    <property type="nucleotide sequence ID" value="NZ_SHKY01000001.1"/>
</dbReference>
<keyword evidence="2" id="KW-0472">Membrane</keyword>
<organism evidence="3 4">
    <name type="scientific">Krasilnikovia cinnamomea</name>
    <dbReference type="NCBI Taxonomy" id="349313"/>
    <lineage>
        <taxon>Bacteria</taxon>
        <taxon>Bacillati</taxon>
        <taxon>Actinomycetota</taxon>
        <taxon>Actinomycetes</taxon>
        <taxon>Micromonosporales</taxon>
        <taxon>Micromonosporaceae</taxon>
        <taxon>Krasilnikovia</taxon>
    </lineage>
</organism>
<sequence>MTTAPAAYPPPPTGPLPPTGPPPSTGPEVPAVPDPPPGPGVYPPFPAPPVEGRGRRIGLGLGIGAVVLVLVCGGAFAAAVGLGAVMTRAINEQAHVVIGKYFDALEQGKYADAYGMQCESEKQRQTQAEFTAEQSTQDRIQSSDVGDVDLTAVQLTVPVDVTYTDGSTNRLEVYLDQNPDTGEFQVCGVEE</sequence>
<dbReference type="EMBL" id="SHKY01000001">
    <property type="protein sequence ID" value="RZU52637.1"/>
    <property type="molecule type" value="Genomic_DNA"/>
</dbReference>
<evidence type="ECO:0000256" key="2">
    <source>
        <dbReference type="SAM" id="Phobius"/>
    </source>
</evidence>
<feature type="compositionally biased region" description="Pro residues" evidence="1">
    <location>
        <begin position="7"/>
        <end position="47"/>
    </location>
</feature>
<evidence type="ECO:0008006" key="5">
    <source>
        <dbReference type="Google" id="ProtNLM"/>
    </source>
</evidence>
<dbReference type="Proteomes" id="UP000292564">
    <property type="component" value="Unassembled WGS sequence"/>
</dbReference>
<protein>
    <recommendedName>
        <fullName evidence="5">DUF4878 domain-containing protein</fullName>
    </recommendedName>
</protein>
<name>A0A4Q7ZNM0_9ACTN</name>